<dbReference type="Gene3D" id="3.40.50.1980">
    <property type="entry name" value="Nitrogenase molybdenum iron protein domain"/>
    <property type="match status" value="2"/>
</dbReference>
<dbReference type="OrthoDB" id="9787772at2"/>
<dbReference type="InterPro" id="IPR002491">
    <property type="entry name" value="ABC_transptr_periplasmic_BD"/>
</dbReference>
<dbReference type="Pfam" id="PF01497">
    <property type="entry name" value="Peripla_BP_2"/>
    <property type="match status" value="1"/>
</dbReference>
<comment type="caution">
    <text evidence="3">The sequence shown here is derived from an EMBL/GenBank/DDBJ whole genome shotgun (WGS) entry which is preliminary data.</text>
</comment>
<dbReference type="EMBL" id="QYTU02000010">
    <property type="protein sequence ID" value="RWR12533.1"/>
    <property type="molecule type" value="Genomic_DNA"/>
</dbReference>
<organism evidence="3 4">
    <name type="scientific">Siminovitchia fortis</name>
    <dbReference type="NCBI Taxonomy" id="254758"/>
    <lineage>
        <taxon>Bacteria</taxon>
        <taxon>Bacillati</taxon>
        <taxon>Bacillota</taxon>
        <taxon>Bacilli</taxon>
        <taxon>Bacillales</taxon>
        <taxon>Bacillaceae</taxon>
        <taxon>Siminovitchia</taxon>
    </lineage>
</organism>
<dbReference type="AlphaFoldDB" id="A0A443IWK7"/>
<evidence type="ECO:0000259" key="2">
    <source>
        <dbReference type="PROSITE" id="PS50983"/>
    </source>
</evidence>
<feature type="domain" description="Fe/B12 periplasmic-binding" evidence="2">
    <location>
        <begin position="2"/>
        <end position="257"/>
    </location>
</feature>
<proteinExistence type="inferred from homology"/>
<name>A0A443IWK7_9BACI</name>
<sequence>MQIVSLCPSNTEVIGYLGKESMLVAVDDYSNWPESIKGLPRIGPDLTIDMDKVEAMQPDLVIASLSVPGMEKNIYELSRRDIPHIILNPNSLEEIACDIETLGEALGFPELGKERASHFREEIRQRKIFAEGRNENFTIYWEWWPKPVFTPGGPNWLTEISELAGGRNIFESEPRANVQTDWDDVAKRNPDHICMVWVGIEKEKVRPELLKKRPGWEKIKAVQNNQVHVLGDSLYCRPSPRLLLGLDKLITTLSGQSPLR</sequence>
<dbReference type="PANTHER" id="PTHR30535">
    <property type="entry name" value="VITAMIN B12-BINDING PROTEIN"/>
    <property type="match status" value="1"/>
</dbReference>
<comment type="similarity">
    <text evidence="1">Belongs to the bacterial solute-binding protein 8 family.</text>
</comment>
<dbReference type="PANTHER" id="PTHR30535:SF34">
    <property type="entry name" value="MOLYBDATE-BINDING PROTEIN MOLA"/>
    <property type="match status" value="1"/>
</dbReference>
<evidence type="ECO:0000256" key="1">
    <source>
        <dbReference type="ARBA" id="ARBA00008814"/>
    </source>
</evidence>
<dbReference type="InterPro" id="IPR050902">
    <property type="entry name" value="ABC_Transporter_SBP"/>
</dbReference>
<dbReference type="CDD" id="cd01144">
    <property type="entry name" value="BtuF"/>
    <property type="match status" value="1"/>
</dbReference>
<dbReference type="RefSeq" id="WP_120071709.1">
    <property type="nucleotide sequence ID" value="NZ_CP126113.1"/>
</dbReference>
<dbReference type="PROSITE" id="PS50983">
    <property type="entry name" value="FE_B12_PBP"/>
    <property type="match status" value="1"/>
</dbReference>
<dbReference type="Proteomes" id="UP000273811">
    <property type="component" value="Unassembled WGS sequence"/>
</dbReference>
<dbReference type="SUPFAM" id="SSF53807">
    <property type="entry name" value="Helical backbone' metal receptor"/>
    <property type="match status" value="1"/>
</dbReference>
<evidence type="ECO:0000313" key="3">
    <source>
        <dbReference type="EMBL" id="RWR12533.1"/>
    </source>
</evidence>
<evidence type="ECO:0000313" key="4">
    <source>
        <dbReference type="Proteomes" id="UP000273811"/>
    </source>
</evidence>
<keyword evidence="4" id="KW-1185">Reference proteome</keyword>
<reference evidence="3" key="1">
    <citation type="submission" date="2018-12" db="EMBL/GenBank/DDBJ databases">
        <authorList>
            <person name="Sun L."/>
            <person name="Chen Z."/>
        </authorList>
    </citation>
    <scope>NUCLEOTIDE SEQUENCE [LARGE SCALE GENOMIC DNA]</scope>
    <source>
        <strain evidence="3">DSM 16012</strain>
    </source>
</reference>
<gene>
    <name evidence="3" type="ORF">D4N35_006650</name>
</gene>
<accession>A0A443IWK7</accession>
<protein>
    <submittedName>
        <fullName evidence="3">Cobalamin-binding protein</fullName>
    </submittedName>
</protein>